<feature type="compositionally biased region" description="Low complexity" evidence="1">
    <location>
        <begin position="749"/>
        <end position="768"/>
    </location>
</feature>
<evidence type="ECO:0000313" key="3">
    <source>
        <dbReference type="Proteomes" id="UP000193648"/>
    </source>
</evidence>
<organism evidence="2 3">
    <name type="scientific">Lobosporangium transversale</name>
    <dbReference type="NCBI Taxonomy" id="64571"/>
    <lineage>
        <taxon>Eukaryota</taxon>
        <taxon>Fungi</taxon>
        <taxon>Fungi incertae sedis</taxon>
        <taxon>Mucoromycota</taxon>
        <taxon>Mortierellomycotina</taxon>
        <taxon>Mortierellomycetes</taxon>
        <taxon>Mortierellales</taxon>
        <taxon>Mortierellaceae</taxon>
        <taxon>Lobosporangium</taxon>
    </lineage>
</organism>
<keyword evidence="3" id="KW-1185">Reference proteome</keyword>
<gene>
    <name evidence="2" type="ORF">BCR41DRAFT_55839</name>
</gene>
<dbReference type="Proteomes" id="UP000193648">
    <property type="component" value="Unassembled WGS sequence"/>
</dbReference>
<feature type="compositionally biased region" description="Low complexity" evidence="1">
    <location>
        <begin position="558"/>
        <end position="568"/>
    </location>
</feature>
<feature type="compositionally biased region" description="Polar residues" evidence="1">
    <location>
        <begin position="390"/>
        <end position="408"/>
    </location>
</feature>
<feature type="compositionally biased region" description="Polar residues" evidence="1">
    <location>
        <begin position="736"/>
        <end position="748"/>
    </location>
</feature>
<feature type="compositionally biased region" description="Polar residues" evidence="1">
    <location>
        <begin position="787"/>
        <end position="823"/>
    </location>
</feature>
<evidence type="ECO:0000313" key="2">
    <source>
        <dbReference type="EMBL" id="ORZ16768.1"/>
    </source>
</evidence>
<feature type="compositionally biased region" description="Low complexity" evidence="1">
    <location>
        <begin position="76"/>
        <end position="97"/>
    </location>
</feature>
<feature type="compositionally biased region" description="Polar residues" evidence="1">
    <location>
        <begin position="373"/>
        <end position="383"/>
    </location>
</feature>
<accession>A0A1Y2GNY9</accession>
<feature type="compositionally biased region" description="Polar residues" evidence="1">
    <location>
        <begin position="422"/>
        <end position="453"/>
    </location>
</feature>
<feature type="compositionally biased region" description="Polar residues" evidence="1">
    <location>
        <begin position="307"/>
        <end position="317"/>
    </location>
</feature>
<feature type="compositionally biased region" description="Polar residues" evidence="1">
    <location>
        <begin position="648"/>
        <end position="666"/>
    </location>
</feature>
<sequence length="1016" mass="110352">MAIYQSLTSHLTTPLPPNHRLSISSVSSMLSVNSTSSQLSISTPTSPSSVRRVGSGKTDPHQRSIRFLLNKKIRRTGSGSSIPGTPTTPTTPTTPMSPMHQQDDIFWVKVVCLGQELPETMTIIDGMPTALEKTEPRAQGQIRASKIEHWLPMQSTSNAGDVVFKALERIAIRAGVVDGVPEHIIAAKRSAIQDGIVIEYQLGLRLNTQSSRRAKQGDEVPLPPQMSLIRCFEEHQLTPVRRSPKADVASMPPAPDYVFYLRKSAKSLEAELDYADQQQKQQQLQAQQSHQDREQSKRGLAPLQAQALHSSTANDSPRSPSQSSPTGISSIRSLRNPRSIEDINRVEPGSPGMGPYQTSRTTPDHHVVGGRNRSASVSQSSRPGQIASPIPSNISGTEYDNTSRSSTPERPLRAERTDRQPAMQQQRAMSPSMTHGPSPLSLASLTSQDNNNGAVAMNKDALQNQRLDSKIGPVSIKKNSTQGTDIVLNKGVIRSSRLMNSKKYRYSFIPEGGDEVDISEIIEDILGEEDDYGDADDDDKINRGIEQDHFGIEGDVASSRSPIRPIPSGTSDRGNTMASAARDRLEVLAGSTRGSNTLMRLERVLAGDDEKRSTSAQPRIDSPPRSQSQQQAKHIANKRDSDVEIQVASVTSLHTRSASPIVSEQPPSARAFANASDASAPGSPRSLRPTSPFGTTAKPTLLSGTNSSPLKEGSITADLEASTAQRSFSPIPRRLQSPSPAALKQQQLSQGNSSPRSSSPNQRPDSPSSGGGRSSPGMAPSRLNPDGSVSPSFNTNRNRSVSASAVTEAQTPSRLAQQLGSPNIKNIGTASLNSSGKEWLLSSDYNAGMQDLLTLVRAGRSSSVSSLSGPPMHHFRGTSPLIGKDGKVVTLPSTIKASLINGSALNRNRSPSLPQLYEYSDTQQHDKQLHSKDNILLSLYDNKHPNDNNNTNSYDRYRNDEQTRMMLMMLNELTLKDVQRECHPDVYECWKDVDADLDRVERELDELLVTVKASAL</sequence>
<feature type="compositionally biased region" description="Polar residues" evidence="1">
    <location>
        <begin position="688"/>
        <end position="709"/>
    </location>
</feature>
<dbReference type="GeneID" id="33572746"/>
<dbReference type="AlphaFoldDB" id="A0A1Y2GNY9"/>
<feature type="region of interest" description="Disordered" evidence="1">
    <location>
        <begin position="274"/>
        <end position="453"/>
    </location>
</feature>
<feature type="region of interest" description="Disordered" evidence="1">
    <location>
        <begin position="555"/>
        <end position="578"/>
    </location>
</feature>
<feature type="region of interest" description="Disordered" evidence="1">
    <location>
        <begin position="36"/>
        <end position="62"/>
    </location>
</feature>
<feature type="compositionally biased region" description="Low complexity" evidence="1">
    <location>
        <begin position="277"/>
        <end position="289"/>
    </location>
</feature>
<dbReference type="OrthoDB" id="196165at2759"/>
<reference evidence="2 3" key="1">
    <citation type="submission" date="2016-07" db="EMBL/GenBank/DDBJ databases">
        <title>Pervasive Adenine N6-methylation of Active Genes in Fungi.</title>
        <authorList>
            <consortium name="DOE Joint Genome Institute"/>
            <person name="Mondo S.J."/>
            <person name="Dannebaum R.O."/>
            <person name="Kuo R.C."/>
            <person name="Labutti K."/>
            <person name="Haridas S."/>
            <person name="Kuo A."/>
            <person name="Salamov A."/>
            <person name="Ahrendt S.R."/>
            <person name="Lipzen A."/>
            <person name="Sullivan W."/>
            <person name="Andreopoulos W.B."/>
            <person name="Clum A."/>
            <person name="Lindquist E."/>
            <person name="Daum C."/>
            <person name="Ramamoorthy G.K."/>
            <person name="Gryganskyi A."/>
            <person name="Culley D."/>
            <person name="Magnuson J.K."/>
            <person name="James T.Y."/>
            <person name="O'Malley M.A."/>
            <person name="Stajich J.E."/>
            <person name="Spatafora J.W."/>
            <person name="Visel A."/>
            <person name="Grigoriev I.V."/>
        </authorList>
    </citation>
    <scope>NUCLEOTIDE SEQUENCE [LARGE SCALE GENOMIC DNA]</scope>
    <source>
        <strain evidence="2 3">NRRL 3116</strain>
    </source>
</reference>
<dbReference type="RefSeq" id="XP_021881703.1">
    <property type="nucleotide sequence ID" value="XM_022030905.1"/>
</dbReference>
<feature type="compositionally biased region" description="Low complexity" evidence="1">
    <location>
        <begin position="668"/>
        <end position="680"/>
    </location>
</feature>
<name>A0A1Y2GNY9_9FUNG</name>
<feature type="compositionally biased region" description="Basic and acidic residues" evidence="1">
    <location>
        <begin position="410"/>
        <end position="419"/>
    </location>
</feature>
<feature type="region of interest" description="Disordered" evidence="1">
    <location>
        <begin position="75"/>
        <end position="97"/>
    </location>
</feature>
<comment type="caution">
    <text evidence="2">The sequence shown here is derived from an EMBL/GenBank/DDBJ whole genome shotgun (WGS) entry which is preliminary data.</text>
</comment>
<feature type="compositionally biased region" description="Low complexity" evidence="1">
    <location>
        <begin position="318"/>
        <end position="333"/>
    </location>
</feature>
<dbReference type="STRING" id="64571.A0A1Y2GNY9"/>
<proteinExistence type="predicted"/>
<feature type="compositionally biased region" description="Polar residues" evidence="1">
    <location>
        <begin position="569"/>
        <end position="578"/>
    </location>
</feature>
<feature type="region of interest" description="Disordered" evidence="1">
    <location>
        <begin position="605"/>
        <end position="823"/>
    </location>
</feature>
<dbReference type="InParanoid" id="A0A1Y2GNY9"/>
<protein>
    <submittedName>
        <fullName evidence="2">Uncharacterized protein</fullName>
    </submittedName>
</protein>
<dbReference type="EMBL" id="MCFF01000017">
    <property type="protein sequence ID" value="ORZ16768.1"/>
    <property type="molecule type" value="Genomic_DNA"/>
</dbReference>
<feature type="compositionally biased region" description="Low complexity" evidence="1">
    <location>
        <begin position="36"/>
        <end position="50"/>
    </location>
</feature>
<evidence type="ECO:0000256" key="1">
    <source>
        <dbReference type="SAM" id="MobiDB-lite"/>
    </source>
</evidence>